<evidence type="ECO:0000313" key="2">
    <source>
        <dbReference type="EMBL" id="CAD9768445.1"/>
    </source>
</evidence>
<gene>
    <name evidence="2" type="ORF">LSP00402_LOCUS12425</name>
</gene>
<accession>A0A7S2TSI6</accession>
<reference evidence="2" key="1">
    <citation type="submission" date="2021-01" db="EMBL/GenBank/DDBJ databases">
        <authorList>
            <person name="Corre E."/>
            <person name="Pelletier E."/>
            <person name="Niang G."/>
            <person name="Scheremetjew M."/>
            <person name="Finn R."/>
            <person name="Kale V."/>
            <person name="Holt S."/>
            <person name="Cochrane G."/>
            <person name="Meng A."/>
            <person name="Brown T."/>
            <person name="Cohen L."/>
        </authorList>
    </citation>
    <scope>NUCLEOTIDE SEQUENCE</scope>
    <source>
        <strain evidence="2">CCMP622</strain>
    </source>
</reference>
<protein>
    <submittedName>
        <fullName evidence="2">Uncharacterized protein</fullName>
    </submittedName>
</protein>
<organism evidence="2">
    <name type="scientific">Lotharella oceanica</name>
    <dbReference type="NCBI Taxonomy" id="641309"/>
    <lineage>
        <taxon>Eukaryota</taxon>
        <taxon>Sar</taxon>
        <taxon>Rhizaria</taxon>
        <taxon>Cercozoa</taxon>
        <taxon>Chlorarachniophyceae</taxon>
        <taxon>Lotharella</taxon>
    </lineage>
</organism>
<dbReference type="EMBL" id="HBHP01020007">
    <property type="protein sequence ID" value="CAD9768445.1"/>
    <property type="molecule type" value="Transcribed_RNA"/>
</dbReference>
<feature type="region of interest" description="Disordered" evidence="1">
    <location>
        <begin position="1"/>
        <end position="76"/>
    </location>
</feature>
<name>A0A7S2TSI6_9EUKA</name>
<dbReference type="AlphaFoldDB" id="A0A7S2TSI6"/>
<proteinExistence type="predicted"/>
<sequence length="169" mass="18499">MRNFENNRISDPKPNPFGFQGFKNTGQRSKLLQKDRSRVKSVPVGGGNYGNDRSRGGSAPSVKLPMTTGDGRIAGRADQKGSLANFMNKELGVKATGKTGLRKTVFETEEQKRLHRNNFKQKSLAGYKKDQAQQVQAAKNLGSIFMAGAKDKCTGKILLPSTLKKKGKK</sequence>
<evidence type="ECO:0000256" key="1">
    <source>
        <dbReference type="SAM" id="MobiDB-lite"/>
    </source>
</evidence>